<proteinExistence type="predicted"/>
<dbReference type="Proteomes" id="UP001222377">
    <property type="component" value="Unassembled WGS sequence"/>
</dbReference>
<dbReference type="Gene3D" id="3.40.50.720">
    <property type="entry name" value="NAD(P)-binding Rossmann-like Domain"/>
    <property type="match status" value="1"/>
</dbReference>
<dbReference type="InterPro" id="IPR013131">
    <property type="entry name" value="Mannitol_DH_N"/>
</dbReference>
<dbReference type="EMBL" id="JARKHX010000003">
    <property type="protein sequence ID" value="MDF4194153.1"/>
    <property type="molecule type" value="Genomic_DNA"/>
</dbReference>
<feature type="domain" description="Mannitol dehydrogenase N-terminal" evidence="4">
    <location>
        <begin position="18"/>
        <end position="259"/>
    </location>
</feature>
<comment type="caution">
    <text evidence="6">The sequence shown here is derived from an EMBL/GenBank/DDBJ whole genome shotgun (WGS) entry which is preliminary data.</text>
</comment>
<dbReference type="InterPro" id="IPR008927">
    <property type="entry name" value="6-PGluconate_DH-like_C_sf"/>
</dbReference>
<dbReference type="InterPro" id="IPR013118">
    <property type="entry name" value="Mannitol_DH_C"/>
</dbReference>
<reference evidence="6" key="1">
    <citation type="submission" date="2023-02" db="EMBL/GenBank/DDBJ databases">
        <title>Draft Whole-Genome Sequences of Bacillus Strains of Potential Probiotic for Poultry.</title>
        <authorList>
            <person name="Ma L.M."/>
            <person name="Lopez-Guerra N."/>
            <person name="Zhang G."/>
        </authorList>
    </citation>
    <scope>NUCLEOTIDE SEQUENCE</scope>
    <source>
        <strain evidence="6">OSU1013-24</strain>
    </source>
</reference>
<dbReference type="GO" id="GO:0009026">
    <property type="term" value="F:tagaturonate reductase activity"/>
    <property type="evidence" value="ECO:0007669"/>
    <property type="project" value="TreeGrafter"/>
</dbReference>
<dbReference type="PANTHER" id="PTHR30524">
    <property type="entry name" value="MANNITOL-1-PHOSPHATE 5-DEHYDROGENASE"/>
    <property type="match status" value="1"/>
</dbReference>
<comment type="catalytic activity">
    <reaction evidence="3">
        <text>D-mannitol 1-phosphate + NAD(+) = beta-D-fructose 6-phosphate + NADH + H(+)</text>
        <dbReference type="Rhea" id="RHEA:19661"/>
        <dbReference type="ChEBI" id="CHEBI:15378"/>
        <dbReference type="ChEBI" id="CHEBI:57540"/>
        <dbReference type="ChEBI" id="CHEBI:57634"/>
        <dbReference type="ChEBI" id="CHEBI:57945"/>
        <dbReference type="ChEBI" id="CHEBI:61381"/>
        <dbReference type="EC" id="1.1.1.17"/>
    </reaction>
</comment>
<dbReference type="NCBIfam" id="NF002969">
    <property type="entry name" value="PRK03643.1"/>
    <property type="match status" value="1"/>
</dbReference>
<protein>
    <submittedName>
        <fullName evidence="6">Tagaturonate reductase</fullName>
    </submittedName>
</protein>
<dbReference type="InterPro" id="IPR013328">
    <property type="entry name" value="6PGD_dom2"/>
</dbReference>
<dbReference type="PANTHER" id="PTHR30524:SF0">
    <property type="entry name" value="ALTRONATE OXIDOREDUCTASE-RELATED"/>
    <property type="match status" value="1"/>
</dbReference>
<feature type="domain" description="Mannitol dehydrogenase C-terminal" evidence="5">
    <location>
        <begin position="273"/>
        <end position="453"/>
    </location>
</feature>
<dbReference type="RefSeq" id="WP_154817890.1">
    <property type="nucleotide sequence ID" value="NZ_JANJEQ010000001.1"/>
</dbReference>
<dbReference type="Pfam" id="PF01232">
    <property type="entry name" value="Mannitol_dh"/>
    <property type="match status" value="1"/>
</dbReference>
<dbReference type="InterPro" id="IPR036291">
    <property type="entry name" value="NAD(P)-bd_dom_sf"/>
</dbReference>
<dbReference type="PRINTS" id="PR00084">
    <property type="entry name" value="MTLDHDRGNASE"/>
</dbReference>
<organism evidence="6 7">
    <name type="scientific">Bacillus amyloliquefaciens</name>
    <name type="common">Bacillus velezensis</name>
    <dbReference type="NCBI Taxonomy" id="1390"/>
    <lineage>
        <taxon>Bacteria</taxon>
        <taxon>Bacillati</taxon>
        <taxon>Bacillota</taxon>
        <taxon>Bacilli</taxon>
        <taxon>Bacillales</taxon>
        <taxon>Bacillaceae</taxon>
        <taxon>Bacillus</taxon>
        <taxon>Bacillus amyloliquefaciens group</taxon>
    </lineage>
</organism>
<keyword evidence="1" id="KW-0560">Oxidoreductase</keyword>
<dbReference type="GO" id="GO:0008926">
    <property type="term" value="F:mannitol-1-phosphate 5-dehydrogenase activity"/>
    <property type="evidence" value="ECO:0007669"/>
    <property type="project" value="UniProtKB-EC"/>
</dbReference>
<evidence type="ECO:0000256" key="1">
    <source>
        <dbReference type="ARBA" id="ARBA00023002"/>
    </source>
</evidence>
<keyword evidence="2" id="KW-0520">NAD</keyword>
<evidence type="ECO:0000313" key="6">
    <source>
        <dbReference type="EMBL" id="MDF4194153.1"/>
    </source>
</evidence>
<gene>
    <name evidence="6" type="ORF">PV946_10245</name>
</gene>
<dbReference type="Pfam" id="PF08125">
    <property type="entry name" value="Mannitol_dh_C"/>
    <property type="match status" value="1"/>
</dbReference>
<name>A0AAP3YEB0_BACAM</name>
<dbReference type="GO" id="GO:0005829">
    <property type="term" value="C:cytosol"/>
    <property type="evidence" value="ECO:0007669"/>
    <property type="project" value="TreeGrafter"/>
</dbReference>
<sequence>MRQLNKKMCGEYIQYPEKVLQFGEGNFLRAFADWQIDQMNQLTDFNGSVVAVQPRGSEKIKRLNEQDGLFTLFLQGIKDGKPAEEHMIVKSISRGIDLFSDYDSFKRLAAQEELRFIISNTTEAGITFEKGDRLEDRPQKTFPGKLAAFLYFRYKAFTGDAEKGCIVLPCELVEENGRKLKAAVLQYAGLWELEPDFTQWIHDANIFCNTLVDRIVPGFPVDTAEELTDFLGYEDRLLVVGEHYYLWVIEGPEQLQNELPFAEAGLNALITSDLTPYRTKKVRILNGAHTALAPVALLYGLQTVREAAEHEVTGRFIEELINEEILPVLQMEGVTQYAADVLQRFKNPYIQHYLQSITLNAAAKFKTRNLPTLKAYIEQEGRLPEKLVFSFSAMIYSYWNGPNKPADGEEVLNRFQMARSRCKDDMFQAASAILGEERLWGKNLNHLPGLTERTAFFLSVIHKRGMKHALHECCGKKGEVK</sequence>
<dbReference type="GO" id="GO:0019592">
    <property type="term" value="P:mannitol catabolic process"/>
    <property type="evidence" value="ECO:0007669"/>
    <property type="project" value="TreeGrafter"/>
</dbReference>
<evidence type="ECO:0000256" key="3">
    <source>
        <dbReference type="ARBA" id="ARBA00048615"/>
    </source>
</evidence>
<dbReference type="GO" id="GO:0019698">
    <property type="term" value="P:D-galacturonate catabolic process"/>
    <property type="evidence" value="ECO:0007669"/>
    <property type="project" value="TreeGrafter"/>
</dbReference>
<accession>A0AAP3YEB0</accession>
<evidence type="ECO:0000259" key="5">
    <source>
        <dbReference type="Pfam" id="PF08125"/>
    </source>
</evidence>
<dbReference type="AlphaFoldDB" id="A0AAP3YEB0"/>
<dbReference type="SUPFAM" id="SSF51735">
    <property type="entry name" value="NAD(P)-binding Rossmann-fold domains"/>
    <property type="match status" value="1"/>
</dbReference>
<dbReference type="InterPro" id="IPR000669">
    <property type="entry name" value="Mannitol_DH"/>
</dbReference>
<evidence type="ECO:0000313" key="7">
    <source>
        <dbReference type="Proteomes" id="UP001222377"/>
    </source>
</evidence>
<dbReference type="Gene3D" id="1.10.1040.10">
    <property type="entry name" value="N-(1-d-carboxylethyl)-l-norvaline Dehydrogenase, domain 2"/>
    <property type="match status" value="1"/>
</dbReference>
<dbReference type="SUPFAM" id="SSF48179">
    <property type="entry name" value="6-phosphogluconate dehydrogenase C-terminal domain-like"/>
    <property type="match status" value="1"/>
</dbReference>
<evidence type="ECO:0000259" key="4">
    <source>
        <dbReference type="Pfam" id="PF01232"/>
    </source>
</evidence>
<evidence type="ECO:0000256" key="2">
    <source>
        <dbReference type="ARBA" id="ARBA00023027"/>
    </source>
</evidence>